<dbReference type="GO" id="GO:0016020">
    <property type="term" value="C:membrane"/>
    <property type="evidence" value="ECO:0007669"/>
    <property type="project" value="TreeGrafter"/>
</dbReference>
<dbReference type="PRINTS" id="PR00111">
    <property type="entry name" value="ABHYDROLASE"/>
</dbReference>
<proteinExistence type="predicted"/>
<dbReference type="GO" id="GO:0046464">
    <property type="term" value="P:acylglycerol catabolic process"/>
    <property type="evidence" value="ECO:0007669"/>
    <property type="project" value="TreeGrafter"/>
</dbReference>
<dbReference type="GO" id="GO:0047372">
    <property type="term" value="F:monoacylglycerol lipase activity"/>
    <property type="evidence" value="ECO:0007669"/>
    <property type="project" value="TreeGrafter"/>
</dbReference>
<dbReference type="Gene3D" id="3.40.50.1820">
    <property type="entry name" value="alpha/beta hydrolase"/>
    <property type="match status" value="1"/>
</dbReference>
<dbReference type="InterPro" id="IPR050266">
    <property type="entry name" value="AB_hydrolase_sf"/>
</dbReference>
<dbReference type="PANTHER" id="PTHR43798:SF33">
    <property type="entry name" value="HYDROLASE, PUTATIVE (AFU_ORTHOLOGUE AFUA_2G14860)-RELATED"/>
    <property type="match status" value="1"/>
</dbReference>
<dbReference type="PANTHER" id="PTHR43798">
    <property type="entry name" value="MONOACYLGLYCEROL LIPASE"/>
    <property type="match status" value="1"/>
</dbReference>
<feature type="domain" description="AB hydrolase-1" evidence="1">
    <location>
        <begin position="21"/>
        <end position="122"/>
    </location>
</feature>
<dbReference type="AlphaFoldDB" id="A0A315ZFI4"/>
<evidence type="ECO:0000313" key="2">
    <source>
        <dbReference type="EMBL" id="PWJ44082.1"/>
    </source>
</evidence>
<dbReference type="RefSeq" id="WP_109615602.1">
    <property type="nucleotide sequence ID" value="NZ_QGDO01000001.1"/>
</dbReference>
<dbReference type="InterPro" id="IPR000073">
    <property type="entry name" value="AB_hydrolase_1"/>
</dbReference>
<organism evidence="2 3">
    <name type="scientific">Sediminitomix flava</name>
    <dbReference type="NCBI Taxonomy" id="379075"/>
    <lineage>
        <taxon>Bacteria</taxon>
        <taxon>Pseudomonadati</taxon>
        <taxon>Bacteroidota</taxon>
        <taxon>Cytophagia</taxon>
        <taxon>Cytophagales</taxon>
        <taxon>Flammeovirgaceae</taxon>
        <taxon>Sediminitomix</taxon>
    </lineage>
</organism>
<dbReference type="InterPro" id="IPR029058">
    <property type="entry name" value="AB_hydrolase_fold"/>
</dbReference>
<dbReference type="Pfam" id="PF00561">
    <property type="entry name" value="Abhydrolase_1"/>
    <property type="match status" value="2"/>
</dbReference>
<feature type="domain" description="AB hydrolase-1" evidence="1">
    <location>
        <begin position="153"/>
        <end position="237"/>
    </location>
</feature>
<comment type="caution">
    <text evidence="2">The sequence shown here is derived from an EMBL/GenBank/DDBJ whole genome shotgun (WGS) entry which is preliminary data.</text>
</comment>
<evidence type="ECO:0000313" key="3">
    <source>
        <dbReference type="Proteomes" id="UP000245535"/>
    </source>
</evidence>
<dbReference type="EMBL" id="QGDO01000001">
    <property type="protein sequence ID" value="PWJ44082.1"/>
    <property type="molecule type" value="Genomic_DNA"/>
</dbReference>
<reference evidence="2 3" key="1">
    <citation type="submission" date="2018-03" db="EMBL/GenBank/DDBJ databases">
        <title>Genomic Encyclopedia of Archaeal and Bacterial Type Strains, Phase II (KMG-II): from individual species to whole genera.</title>
        <authorList>
            <person name="Goeker M."/>
        </authorList>
    </citation>
    <scope>NUCLEOTIDE SEQUENCE [LARGE SCALE GENOMIC DNA]</scope>
    <source>
        <strain evidence="2 3">DSM 28229</strain>
    </source>
</reference>
<protein>
    <submittedName>
        <fullName evidence="2">Pimeloyl-ACP methyl ester carboxylesterase</fullName>
    </submittedName>
</protein>
<dbReference type="Proteomes" id="UP000245535">
    <property type="component" value="Unassembled WGS sequence"/>
</dbReference>
<sequence>MDLEIKERNGFKYIDEGEGEVLLLLHGLFGALSNWEHVTEHFSKKYRVVIPMLPLYTLPLKDAGLKGLNKFVEKFVKEFGFEKVNIVGNSLGGHVGLIYTLKNQEKVNRLILTGSSGLYENTMGTSFPKRGDYQFVKEKTEYTFYDPKVATKELIDEVYETTKDNGKCIRIVYLARSAQKNNLRDDLKDIKVKTCLIWGSNDTITPPEVAHEFNEKIPDTELHFIDKCCHAPMMEHPKTFNTLLEDFLERTKN</sequence>
<dbReference type="SUPFAM" id="SSF53474">
    <property type="entry name" value="alpha/beta-Hydrolases"/>
    <property type="match status" value="1"/>
</dbReference>
<name>A0A315ZFI4_SEDFL</name>
<dbReference type="OrthoDB" id="9780932at2"/>
<accession>A0A315ZFI4</accession>
<evidence type="ECO:0000259" key="1">
    <source>
        <dbReference type="Pfam" id="PF00561"/>
    </source>
</evidence>
<gene>
    <name evidence="2" type="ORF">BC781_101432</name>
</gene>
<keyword evidence="3" id="KW-1185">Reference proteome</keyword>